<proteinExistence type="inferred from homology"/>
<accession>A0AA97DAU9</accession>
<evidence type="ECO:0000256" key="2">
    <source>
        <dbReference type="ARBA" id="ARBA00011322"/>
    </source>
</evidence>
<organism evidence="6 7">
    <name type="scientific">Caproicibacterium argilliputei</name>
    <dbReference type="NCBI Taxonomy" id="3030016"/>
    <lineage>
        <taxon>Bacteria</taxon>
        <taxon>Bacillati</taxon>
        <taxon>Bacillota</taxon>
        <taxon>Clostridia</taxon>
        <taxon>Eubacteriales</taxon>
        <taxon>Oscillospiraceae</taxon>
        <taxon>Caproicibacterium</taxon>
    </lineage>
</organism>
<name>A0AA97DAU9_9FIRM</name>
<dbReference type="InterPro" id="IPR029052">
    <property type="entry name" value="Metallo-depent_PP-like"/>
</dbReference>
<dbReference type="InterPro" id="IPR027417">
    <property type="entry name" value="P-loop_NTPase"/>
</dbReference>
<dbReference type="Proteomes" id="UP001300604">
    <property type="component" value="Chromosome"/>
</dbReference>
<gene>
    <name evidence="6" type="ORF">PXC00_06125</name>
</gene>
<reference evidence="7" key="3">
    <citation type="submission" date="2024-06" db="EMBL/GenBank/DDBJ databases">
        <authorList>
            <person name="Zeng C."/>
        </authorList>
    </citation>
    <scope>NUCLEOTIDE SEQUENCE [LARGE SCALE GENOMIC DNA]</scope>
    <source>
        <strain evidence="7">ZCY20-5</strain>
    </source>
</reference>
<comment type="subunit">
    <text evidence="2">Heterodimer of SbcC and SbcD.</text>
</comment>
<dbReference type="InterPro" id="IPR004843">
    <property type="entry name" value="Calcineurin-like_PHP"/>
</dbReference>
<dbReference type="PANTHER" id="PTHR32114">
    <property type="entry name" value="ABC TRANSPORTER ABCH.3"/>
    <property type="match status" value="1"/>
</dbReference>
<evidence type="ECO:0000256" key="3">
    <source>
        <dbReference type="ARBA" id="ARBA00013368"/>
    </source>
</evidence>
<dbReference type="EMBL" id="CP135996">
    <property type="protein sequence ID" value="WOC33439.1"/>
    <property type="molecule type" value="Genomic_DNA"/>
</dbReference>
<dbReference type="Pfam" id="PF00149">
    <property type="entry name" value="Metallophos"/>
    <property type="match status" value="1"/>
</dbReference>
<feature type="domain" description="Calcineurin-like phosphoesterase" evidence="5">
    <location>
        <begin position="1"/>
        <end position="227"/>
    </location>
</feature>
<keyword evidence="7" id="KW-1185">Reference proteome</keyword>
<evidence type="ECO:0000256" key="1">
    <source>
        <dbReference type="ARBA" id="ARBA00006930"/>
    </source>
</evidence>
<dbReference type="PANTHER" id="PTHR32114:SF2">
    <property type="entry name" value="ABC TRANSPORTER ABCH.3"/>
    <property type="match status" value="1"/>
</dbReference>
<comment type="similarity">
    <text evidence="1">Belongs to the SMC family. SbcC subfamily.</text>
</comment>
<reference evidence="7" key="1">
    <citation type="submission" date="2024-06" db="EMBL/GenBank/DDBJ databases">
        <title>Caproicibacterium argilliputei sp. nov, a novel caproic acid producing anaerobic bacterium isolated from pit mud.</title>
        <authorList>
            <person name="Zeng C."/>
        </authorList>
    </citation>
    <scope>NUCLEOTIDE SEQUENCE [LARGE SCALE GENOMIC DNA]</scope>
    <source>
        <strain evidence="7">ZCY20-5</strain>
    </source>
</reference>
<dbReference type="RefSeq" id="WP_275845838.1">
    <property type="nucleotide sequence ID" value="NZ_CP135996.1"/>
</dbReference>
<evidence type="ECO:0000256" key="4">
    <source>
        <dbReference type="SAM" id="Coils"/>
    </source>
</evidence>
<keyword evidence="4" id="KW-0175">Coiled coil</keyword>
<dbReference type="SUPFAM" id="SSF56300">
    <property type="entry name" value="Metallo-dependent phosphatases"/>
    <property type="match status" value="1"/>
</dbReference>
<feature type="coiled-coil region" evidence="4">
    <location>
        <begin position="907"/>
        <end position="961"/>
    </location>
</feature>
<evidence type="ECO:0000259" key="5">
    <source>
        <dbReference type="Pfam" id="PF00149"/>
    </source>
</evidence>
<reference evidence="6 7" key="2">
    <citation type="submission" date="2024-06" db="EMBL/GenBank/DDBJ databases">
        <title>Caproicibacterium argilliputei sp. nov, a novel caproic acid producing anaerobic bacterium isolated from pit mud.</title>
        <authorList>
            <person name="Xia S."/>
        </authorList>
    </citation>
    <scope>NUCLEOTIDE SEQUENCE [LARGE SCALE GENOMIC DNA]</scope>
    <source>
        <strain evidence="6 7">ZCY20-5</strain>
    </source>
</reference>
<evidence type="ECO:0000313" key="6">
    <source>
        <dbReference type="EMBL" id="WOC33439.1"/>
    </source>
</evidence>
<dbReference type="Gene3D" id="3.60.21.10">
    <property type="match status" value="1"/>
</dbReference>
<evidence type="ECO:0000313" key="7">
    <source>
        <dbReference type="Proteomes" id="UP001300604"/>
    </source>
</evidence>
<sequence length="1278" mass="142751">MKILHTADWHIGKFPGPVDNKGNNQREYDTYACIDYMADYARNKFPDLILISGDIFHQARVWADRGIDEVQTAIHVISSLSDDAPVVVMRGTPNHDGAEQFHALQSYFENSPDVYVVTEPKTIQVAGINVSCLPGFDRGVFRAQHPGLSKDNECRVFTEEISKIVLGLRAQCQAGLKSVLMAHYTVPGCNTESGQTQFFSQFEPVLMPETLDTAGFDLVAMGHIHRPQQVESCRNTFYCGAVNAMNFNDEGQLRGFYLHDLDTGTHEFITTPARQFETIRFTQADIDGINTGAIEDVAVHRFSSVKGKIVRVLYSCSERAHKALNRAVLEERLYQDGAFWVSSIEPEKVEIGTNKDELSEKTDPEKNLLHYLKEKGIPDEQAASIIEAARPIIEDAMEGNMAARYTGAFVPMDISVKNYRNYEEESFDFTDISFCTINGINGAGKSSLFMDAILDCLFEEPREGDLTGWIRADEKAHSGSICFTFSIGEHVFRVTRTRTKSGKATLNISEAVNGEWQDRSREKIKDTQGVIENVIGMDSLTFRSCALIMQDQYGLFLQASKEDRMTILGNILGLGVYEDMAKLAKDKVTDTNREIAQKKAVITNLSENGRIAEHHQSIMDVINQLEIDSASAKKELDEATKRKDAEILKLAQCKEAAERKRKIDAEYQGVTLKMGTLSKNVLEEKAIVEDADKILSAAATIHAEAARLSELTEQEKVLLQQQATLKTKCEATAAIKSQLAQSKAKAEQLLRDKEKTDNNILQRGREWQEANACKEDAAEYAAIQPQISEMENREKEYREANGRLDTTKSAFIDAKSAFDIEAARRKQRVEHLQSRAKLLKDSQCVDPENAQCRFLADAKAAKKELETYVPQCTTWKNEQLNALGKSQEQINVLTSALNAVGYDADTLTQLRQRADSLRAKADMYKQAALYDEMLKSEKQAAEKIETDITVTNADIAKLQKQLSDSENLDSSLTEIDKQLFALKASIMDAHQWIEKEKKLPVAEERKKAAEKRIGELNKEVSECSTKQLALKHESDKMIAGLENESDLSRKSVSAMMDVKIVQDKLNELNKSLGVYEEQLRLNEKTQEEIKRQQKQVNMLSQKSETFSILKSAFSQDGIPHNIIKSMLPMLTSTANTILGQMTGGRIGMEFITDKVLKSNSKKEVATLDIIINEYGKDSLPYLSKSGGEKVKASLSAVLSLAEIKSSQAGIQLGMLFIDEPPFLDADGIQAYCDALQTIQSRYSSLKVMAITHDPEMKSRFPQSIDIVKDASGSHVLTD</sequence>
<feature type="coiled-coil region" evidence="4">
    <location>
        <begin position="1058"/>
        <end position="1102"/>
    </location>
</feature>
<dbReference type="AlphaFoldDB" id="A0AA97DAU9"/>
<dbReference type="Gene3D" id="3.40.50.300">
    <property type="entry name" value="P-loop containing nucleotide triphosphate hydrolases"/>
    <property type="match status" value="2"/>
</dbReference>
<feature type="coiled-coil region" evidence="4">
    <location>
        <begin position="999"/>
        <end position="1026"/>
    </location>
</feature>
<dbReference type="KEGG" id="carl:PXC00_06125"/>
<dbReference type="SUPFAM" id="SSF52540">
    <property type="entry name" value="P-loop containing nucleoside triphosphate hydrolases"/>
    <property type="match status" value="1"/>
</dbReference>
<dbReference type="GO" id="GO:0016787">
    <property type="term" value="F:hydrolase activity"/>
    <property type="evidence" value="ECO:0007669"/>
    <property type="project" value="InterPro"/>
</dbReference>
<protein>
    <recommendedName>
        <fullName evidence="3">Nuclease SbcCD subunit C</fullName>
    </recommendedName>
</protein>